<reference evidence="1 2" key="1">
    <citation type="submission" date="2015-09" db="EMBL/GenBank/DDBJ databases">
        <authorList>
            <consortium name="Swine Surveillance"/>
        </authorList>
    </citation>
    <scope>NUCLEOTIDE SEQUENCE [LARGE SCALE GENOMIC DNA]</scope>
    <source>
        <strain evidence="1 2">16</strain>
    </source>
</reference>
<protein>
    <submittedName>
        <fullName evidence="1">Uncharacterized protein</fullName>
    </submittedName>
</protein>
<gene>
    <name evidence="1" type="ORF">ABB55_15230</name>
</gene>
<dbReference type="EMBL" id="LJYW01000001">
    <property type="protein sequence ID" value="KPL53401.1"/>
    <property type="molecule type" value="Genomic_DNA"/>
</dbReference>
<dbReference type="RefSeq" id="WP_054359566.1">
    <property type="nucleotide sequence ID" value="NZ_LJYW01000001.1"/>
</dbReference>
<sequence>MITFATLGPSGTNHELVTKRYIDFHRIGGARIVFVDDFAVAADDLLNGRIDYIIQCAVHPDTPKTMGAHYKSMFVVDTFISPSKELAILTRKSVETPTSIGLLRPATESYADLSRWTHRFHENSIPFVFEKMLAGEYDSGLVYLEYASQHPDLFRIDEVIGSPDDAWIVYGRERTYRDRILAWPDSPVVEQFRRLEKRDAA</sequence>
<keyword evidence="2" id="KW-1185">Reference proteome</keyword>
<dbReference type="OrthoDB" id="4098114at2"/>
<accession>A0A0N8GF58</accession>
<proteinExistence type="predicted"/>
<evidence type="ECO:0000313" key="2">
    <source>
        <dbReference type="Proteomes" id="UP000048984"/>
    </source>
</evidence>
<organism evidence="1 2">
    <name type="scientific">Prosthecodimorpha hirschii</name>
    <dbReference type="NCBI Taxonomy" id="665126"/>
    <lineage>
        <taxon>Bacteria</taxon>
        <taxon>Pseudomonadati</taxon>
        <taxon>Pseudomonadota</taxon>
        <taxon>Alphaproteobacteria</taxon>
        <taxon>Hyphomicrobiales</taxon>
        <taxon>Ancalomicrobiaceae</taxon>
        <taxon>Prosthecodimorpha</taxon>
    </lineage>
</organism>
<name>A0A0N8GF58_9HYPH</name>
<dbReference type="Proteomes" id="UP000048984">
    <property type="component" value="Unassembled WGS sequence"/>
</dbReference>
<dbReference type="STRING" id="665126.ABB55_15230"/>
<reference evidence="1 2" key="2">
    <citation type="submission" date="2015-10" db="EMBL/GenBank/DDBJ databases">
        <title>Draft Genome Sequence of Prosthecomicrobium hirschii ATCC 27832.</title>
        <authorList>
            <person name="Daniel J."/>
            <person name="Givan S.A."/>
            <person name="Brun Y.V."/>
            <person name="Brown P.J."/>
        </authorList>
    </citation>
    <scope>NUCLEOTIDE SEQUENCE [LARGE SCALE GENOMIC DNA]</scope>
    <source>
        <strain evidence="1 2">16</strain>
    </source>
</reference>
<comment type="caution">
    <text evidence="1">The sequence shown here is derived from an EMBL/GenBank/DDBJ whole genome shotgun (WGS) entry which is preliminary data.</text>
</comment>
<evidence type="ECO:0000313" key="1">
    <source>
        <dbReference type="EMBL" id="KPL53401.1"/>
    </source>
</evidence>
<dbReference type="AlphaFoldDB" id="A0A0N8GF58"/>